<dbReference type="EMBL" id="JBHMAX010000023">
    <property type="protein sequence ID" value="MFB9732945.1"/>
    <property type="molecule type" value="Genomic_DNA"/>
</dbReference>
<dbReference type="CDD" id="cd00082">
    <property type="entry name" value="HisKA"/>
    <property type="match status" value="1"/>
</dbReference>
<dbReference type="SUPFAM" id="SSF55874">
    <property type="entry name" value="ATPase domain of HSP90 chaperone/DNA topoisomerase II/histidine kinase"/>
    <property type="match status" value="1"/>
</dbReference>
<name>A0ABV5V5D8_9MICO</name>
<evidence type="ECO:0000313" key="12">
    <source>
        <dbReference type="Proteomes" id="UP001589613"/>
    </source>
</evidence>
<dbReference type="Proteomes" id="UP001589613">
    <property type="component" value="Unassembled WGS sequence"/>
</dbReference>
<evidence type="ECO:0000256" key="2">
    <source>
        <dbReference type="ARBA" id="ARBA00004236"/>
    </source>
</evidence>
<organism evidence="11 12">
    <name type="scientific">Ornithinimicrobium kibberense</name>
    <dbReference type="NCBI Taxonomy" id="282060"/>
    <lineage>
        <taxon>Bacteria</taxon>
        <taxon>Bacillati</taxon>
        <taxon>Actinomycetota</taxon>
        <taxon>Actinomycetes</taxon>
        <taxon>Micrococcales</taxon>
        <taxon>Ornithinimicrobiaceae</taxon>
        <taxon>Ornithinimicrobium</taxon>
    </lineage>
</organism>
<dbReference type="InterPro" id="IPR005467">
    <property type="entry name" value="His_kinase_dom"/>
</dbReference>
<accession>A0ABV5V5D8</accession>
<evidence type="ECO:0000256" key="7">
    <source>
        <dbReference type="ARBA" id="ARBA00023012"/>
    </source>
</evidence>
<dbReference type="SMART" id="SM00388">
    <property type="entry name" value="HisKA"/>
    <property type="match status" value="1"/>
</dbReference>
<keyword evidence="12" id="KW-1185">Reference proteome</keyword>
<dbReference type="PRINTS" id="PR00344">
    <property type="entry name" value="BCTRLSENSOR"/>
</dbReference>
<keyword evidence="7" id="KW-0902">Two-component regulatory system</keyword>
<reference evidence="11 12" key="1">
    <citation type="submission" date="2024-09" db="EMBL/GenBank/DDBJ databases">
        <authorList>
            <person name="Sun Q."/>
            <person name="Mori K."/>
        </authorList>
    </citation>
    <scope>NUCLEOTIDE SEQUENCE [LARGE SCALE GENOMIC DNA]</scope>
    <source>
        <strain evidence="11 12">JCM 12763</strain>
    </source>
</reference>
<dbReference type="InterPro" id="IPR004358">
    <property type="entry name" value="Sig_transdc_His_kin-like_C"/>
</dbReference>
<dbReference type="SUPFAM" id="SSF47384">
    <property type="entry name" value="Homodimeric domain of signal transducing histidine kinase"/>
    <property type="match status" value="1"/>
</dbReference>
<dbReference type="Gene3D" id="3.30.565.10">
    <property type="entry name" value="Histidine kinase-like ATPase, C-terminal domain"/>
    <property type="match status" value="1"/>
</dbReference>
<keyword evidence="6 11" id="KW-0418">Kinase</keyword>
<evidence type="ECO:0000256" key="4">
    <source>
        <dbReference type="ARBA" id="ARBA00022553"/>
    </source>
</evidence>
<dbReference type="GO" id="GO:0016301">
    <property type="term" value="F:kinase activity"/>
    <property type="evidence" value="ECO:0007669"/>
    <property type="project" value="UniProtKB-KW"/>
</dbReference>
<dbReference type="PANTHER" id="PTHR45453:SF1">
    <property type="entry name" value="PHOSPHATE REGULON SENSOR PROTEIN PHOR"/>
    <property type="match status" value="1"/>
</dbReference>
<dbReference type="InterPro" id="IPR003594">
    <property type="entry name" value="HATPase_dom"/>
</dbReference>
<feature type="compositionally biased region" description="Low complexity" evidence="9">
    <location>
        <begin position="415"/>
        <end position="427"/>
    </location>
</feature>
<comment type="subcellular location">
    <subcellularLocation>
        <location evidence="2">Cell membrane</location>
    </subcellularLocation>
</comment>
<evidence type="ECO:0000256" key="9">
    <source>
        <dbReference type="SAM" id="MobiDB-lite"/>
    </source>
</evidence>
<evidence type="ECO:0000256" key="1">
    <source>
        <dbReference type="ARBA" id="ARBA00000085"/>
    </source>
</evidence>
<evidence type="ECO:0000259" key="10">
    <source>
        <dbReference type="PROSITE" id="PS50109"/>
    </source>
</evidence>
<dbReference type="Pfam" id="PF00512">
    <property type="entry name" value="HisKA"/>
    <property type="match status" value="1"/>
</dbReference>
<keyword evidence="5" id="KW-0808">Transferase</keyword>
<dbReference type="InterPro" id="IPR036097">
    <property type="entry name" value="HisK_dim/P_sf"/>
</dbReference>
<comment type="catalytic activity">
    <reaction evidence="1">
        <text>ATP + protein L-histidine = ADP + protein N-phospho-L-histidine.</text>
        <dbReference type="EC" id="2.7.13.3"/>
    </reaction>
</comment>
<dbReference type="InterPro" id="IPR050351">
    <property type="entry name" value="BphY/WalK/GraS-like"/>
</dbReference>
<gene>
    <name evidence="11" type="ORF">ACFFN0_12920</name>
</gene>
<dbReference type="RefSeq" id="WP_238330410.1">
    <property type="nucleotide sequence ID" value="NZ_JBHMAX010000023.1"/>
</dbReference>
<dbReference type="PANTHER" id="PTHR45453">
    <property type="entry name" value="PHOSPHATE REGULON SENSOR PROTEIN PHOR"/>
    <property type="match status" value="1"/>
</dbReference>
<keyword evidence="4" id="KW-0597">Phosphoprotein</keyword>
<dbReference type="PROSITE" id="PS50109">
    <property type="entry name" value="HIS_KIN"/>
    <property type="match status" value="1"/>
</dbReference>
<dbReference type="InterPro" id="IPR036890">
    <property type="entry name" value="HATPase_C_sf"/>
</dbReference>
<feature type="domain" description="Histidine kinase" evidence="10">
    <location>
        <begin position="159"/>
        <end position="376"/>
    </location>
</feature>
<evidence type="ECO:0000256" key="3">
    <source>
        <dbReference type="ARBA" id="ARBA00012438"/>
    </source>
</evidence>
<evidence type="ECO:0000256" key="6">
    <source>
        <dbReference type="ARBA" id="ARBA00022777"/>
    </source>
</evidence>
<evidence type="ECO:0000256" key="8">
    <source>
        <dbReference type="ARBA" id="ARBA00039401"/>
    </source>
</evidence>
<evidence type="ECO:0000256" key="5">
    <source>
        <dbReference type="ARBA" id="ARBA00022679"/>
    </source>
</evidence>
<dbReference type="InterPro" id="IPR003661">
    <property type="entry name" value="HisK_dim/P_dom"/>
</dbReference>
<dbReference type="EC" id="2.7.13.3" evidence="3"/>
<dbReference type="Pfam" id="PF02518">
    <property type="entry name" value="HATPase_c"/>
    <property type="match status" value="1"/>
</dbReference>
<dbReference type="CDD" id="cd00075">
    <property type="entry name" value="HATPase"/>
    <property type="match status" value="1"/>
</dbReference>
<sequence>MSPVIAAVVGMAVGLLLAAVVWWVVLLAGRPQAQPPVPVDDPPALPEGVLDVLSVLRSGGIVVDRSGTVRTASASAVAFGLVRGRDVVHDELRQLVTQVQQDGVIREAEYDIARGPVGPGRAVVGARVAPIGDGLVLALVEDRTQARRVEEVRRDFVVNVSHELKTPVGGLALLAEAVEDAADDPVAVARFAGRMKKETARLTRLVSEIVDLSRLQTKDVLDRMVVVDVAGCAEEAADHTRLLAGEREVVALTTQARDRLRVYGDPELITTAVRNLITNAIAYSDDGTRISVVTRRVDDLVEVSVTDQGRGIPVADQERIFERFYRVDAARSRSTGGTGLGLSIVKHICANHGGEVTVWSKEGQGSTFTLRLPAVVGDDRPVGSAAPHGPGQHPVEPPSGELPGDGARPRADGIPWAPSTTAAPTAPRKGDHR</sequence>
<evidence type="ECO:0000313" key="11">
    <source>
        <dbReference type="EMBL" id="MFB9732945.1"/>
    </source>
</evidence>
<proteinExistence type="predicted"/>
<comment type="caution">
    <text evidence="11">The sequence shown here is derived from an EMBL/GenBank/DDBJ whole genome shotgun (WGS) entry which is preliminary data.</text>
</comment>
<dbReference type="Gene3D" id="1.10.287.130">
    <property type="match status" value="1"/>
</dbReference>
<dbReference type="SMART" id="SM00387">
    <property type="entry name" value="HATPase_c"/>
    <property type="match status" value="1"/>
</dbReference>
<feature type="region of interest" description="Disordered" evidence="9">
    <location>
        <begin position="378"/>
        <end position="433"/>
    </location>
</feature>
<protein>
    <recommendedName>
        <fullName evidence="8">Sensor-like histidine kinase SenX3</fullName>
        <ecNumber evidence="3">2.7.13.3</ecNumber>
    </recommendedName>
</protein>